<keyword evidence="4" id="KW-1185">Reference proteome</keyword>
<organism evidence="3 4">
    <name type="scientific">Aulographum hederae CBS 113979</name>
    <dbReference type="NCBI Taxonomy" id="1176131"/>
    <lineage>
        <taxon>Eukaryota</taxon>
        <taxon>Fungi</taxon>
        <taxon>Dikarya</taxon>
        <taxon>Ascomycota</taxon>
        <taxon>Pezizomycotina</taxon>
        <taxon>Dothideomycetes</taxon>
        <taxon>Pleosporomycetidae</taxon>
        <taxon>Aulographales</taxon>
        <taxon>Aulographaceae</taxon>
    </lineage>
</organism>
<dbReference type="EMBL" id="ML977138">
    <property type="protein sequence ID" value="KAF1991758.1"/>
    <property type="molecule type" value="Genomic_DNA"/>
</dbReference>
<feature type="domain" description="WSC" evidence="2">
    <location>
        <begin position="367"/>
        <end position="462"/>
    </location>
</feature>
<dbReference type="InterPro" id="IPR018535">
    <property type="entry name" value="DUF1996"/>
</dbReference>
<gene>
    <name evidence="3" type="ORF">K402DRAFT_388307</name>
</gene>
<protein>
    <submittedName>
        <fullName evidence="3">WSC-domain-containing protein</fullName>
    </submittedName>
</protein>
<accession>A0A6G1HFQ0</accession>
<dbReference type="OrthoDB" id="74764at2759"/>
<evidence type="ECO:0000259" key="2">
    <source>
        <dbReference type="PROSITE" id="PS51212"/>
    </source>
</evidence>
<proteinExistence type="predicted"/>
<evidence type="ECO:0000313" key="4">
    <source>
        <dbReference type="Proteomes" id="UP000800041"/>
    </source>
</evidence>
<dbReference type="Pfam" id="PF01822">
    <property type="entry name" value="WSC"/>
    <property type="match status" value="1"/>
</dbReference>
<sequence length="501" mass="54153">MLTKILLAGLMALTAAPASATFVIQCYSRLYDERADPVVNPNYLPSPHVHAIAGGSGFKTTMTYEDARASKCGTCNVKEDLSNYWTPKLYYHAEDGSFESVPIDGDAGGNMGGMAIYYLHRPGPDNDVLHPFPKGFRMVAGDPFRRSFNSSAVAERAVSHRCIGTSLEPNGFPDQNCPEGIRTQIVMPSCWDGVNLDSPDHKSHMSYPIDGDFDGGRCPKSHPVHLMTLFYEVTYRTDSFSDRWYGDKQPFVLANGDGTGYGYHGDFVNGWDIDVLAKGVKNCVDGTPDCPGETFTFYDQGETQACKLDSKVGEQVSGTLDKLPGCNAVTHGPERAAMVSDCAMNHMSNLKVSAFPNGIADLTSSKGWKYLGCGTDNAGDRTFDAAWTGNDDMTQGNCVDFCDSKGYSYAGLEFGTQCYCGSSLASDRKPVEGMAGNCVMTCAGEPGQMCGGPDAVTMFQKCPSGGCGGEAKREVEKREPAMTEFLKHFARKSRVARGIVM</sequence>
<evidence type="ECO:0000256" key="1">
    <source>
        <dbReference type="SAM" id="SignalP"/>
    </source>
</evidence>
<name>A0A6G1HFQ0_9PEZI</name>
<keyword evidence="1" id="KW-0732">Signal</keyword>
<dbReference type="PROSITE" id="PS51212">
    <property type="entry name" value="WSC"/>
    <property type="match status" value="1"/>
</dbReference>
<feature type="chain" id="PRO_5026305384" evidence="1">
    <location>
        <begin position="21"/>
        <end position="501"/>
    </location>
</feature>
<dbReference type="AlphaFoldDB" id="A0A6G1HFQ0"/>
<dbReference type="Proteomes" id="UP000800041">
    <property type="component" value="Unassembled WGS sequence"/>
</dbReference>
<reference evidence="3" key="1">
    <citation type="journal article" date="2020" name="Stud. Mycol.">
        <title>101 Dothideomycetes genomes: a test case for predicting lifestyles and emergence of pathogens.</title>
        <authorList>
            <person name="Haridas S."/>
            <person name="Albert R."/>
            <person name="Binder M."/>
            <person name="Bloem J."/>
            <person name="Labutti K."/>
            <person name="Salamov A."/>
            <person name="Andreopoulos B."/>
            <person name="Baker S."/>
            <person name="Barry K."/>
            <person name="Bills G."/>
            <person name="Bluhm B."/>
            <person name="Cannon C."/>
            <person name="Castanera R."/>
            <person name="Culley D."/>
            <person name="Daum C."/>
            <person name="Ezra D."/>
            <person name="Gonzalez J."/>
            <person name="Henrissat B."/>
            <person name="Kuo A."/>
            <person name="Liang C."/>
            <person name="Lipzen A."/>
            <person name="Lutzoni F."/>
            <person name="Magnuson J."/>
            <person name="Mondo S."/>
            <person name="Nolan M."/>
            <person name="Ohm R."/>
            <person name="Pangilinan J."/>
            <person name="Park H.-J."/>
            <person name="Ramirez L."/>
            <person name="Alfaro M."/>
            <person name="Sun H."/>
            <person name="Tritt A."/>
            <person name="Yoshinaga Y."/>
            <person name="Zwiers L.-H."/>
            <person name="Turgeon B."/>
            <person name="Goodwin S."/>
            <person name="Spatafora J."/>
            <person name="Crous P."/>
            <person name="Grigoriev I."/>
        </authorList>
    </citation>
    <scope>NUCLEOTIDE SEQUENCE</scope>
    <source>
        <strain evidence="3">CBS 113979</strain>
    </source>
</reference>
<dbReference type="PANTHER" id="PTHR43662:SF3">
    <property type="entry name" value="DOMAIN PROTEIN, PUTATIVE (AFU_ORTHOLOGUE AFUA_6G11970)-RELATED"/>
    <property type="match status" value="1"/>
</dbReference>
<dbReference type="InterPro" id="IPR002889">
    <property type="entry name" value="WSC_carb-bd"/>
</dbReference>
<dbReference type="SMART" id="SM00321">
    <property type="entry name" value="WSC"/>
    <property type="match status" value="1"/>
</dbReference>
<dbReference type="PANTHER" id="PTHR43662">
    <property type="match status" value="1"/>
</dbReference>
<feature type="signal peptide" evidence="1">
    <location>
        <begin position="1"/>
        <end position="20"/>
    </location>
</feature>
<dbReference type="Pfam" id="PF09362">
    <property type="entry name" value="DUF1996"/>
    <property type="match status" value="1"/>
</dbReference>
<evidence type="ECO:0000313" key="3">
    <source>
        <dbReference type="EMBL" id="KAF1991758.1"/>
    </source>
</evidence>